<proteinExistence type="predicted"/>
<dbReference type="Proteomes" id="UP000823775">
    <property type="component" value="Unassembled WGS sequence"/>
</dbReference>
<comment type="caution">
    <text evidence="1">The sequence shown here is derived from an EMBL/GenBank/DDBJ whole genome shotgun (WGS) entry which is preliminary data.</text>
</comment>
<accession>A0ABS8TK00</accession>
<sequence>MAEEICFLYQGCSHHKTSQEISCIVKDDSCSVCNGLAMNMTLTYPRFRTCIILNQKPLAGLNVPVILFGCLPGQRRVLPRITVQLRLASSGCLIRG</sequence>
<dbReference type="EMBL" id="JACEIK010001664">
    <property type="protein sequence ID" value="MCD7471283.1"/>
    <property type="molecule type" value="Genomic_DNA"/>
</dbReference>
<reference evidence="1 2" key="1">
    <citation type="journal article" date="2021" name="BMC Genomics">
        <title>Datura genome reveals duplications of psychoactive alkaloid biosynthetic genes and high mutation rate following tissue culture.</title>
        <authorList>
            <person name="Rajewski A."/>
            <person name="Carter-House D."/>
            <person name="Stajich J."/>
            <person name="Litt A."/>
        </authorList>
    </citation>
    <scope>NUCLEOTIDE SEQUENCE [LARGE SCALE GENOMIC DNA]</scope>
    <source>
        <strain evidence="1">AR-01</strain>
    </source>
</reference>
<gene>
    <name evidence="1" type="ORF">HAX54_011618</name>
</gene>
<organism evidence="1 2">
    <name type="scientific">Datura stramonium</name>
    <name type="common">Jimsonweed</name>
    <name type="synonym">Common thornapple</name>
    <dbReference type="NCBI Taxonomy" id="4076"/>
    <lineage>
        <taxon>Eukaryota</taxon>
        <taxon>Viridiplantae</taxon>
        <taxon>Streptophyta</taxon>
        <taxon>Embryophyta</taxon>
        <taxon>Tracheophyta</taxon>
        <taxon>Spermatophyta</taxon>
        <taxon>Magnoliopsida</taxon>
        <taxon>eudicotyledons</taxon>
        <taxon>Gunneridae</taxon>
        <taxon>Pentapetalae</taxon>
        <taxon>asterids</taxon>
        <taxon>lamiids</taxon>
        <taxon>Solanales</taxon>
        <taxon>Solanaceae</taxon>
        <taxon>Solanoideae</taxon>
        <taxon>Datureae</taxon>
        <taxon>Datura</taxon>
    </lineage>
</organism>
<evidence type="ECO:0000313" key="1">
    <source>
        <dbReference type="EMBL" id="MCD7471283.1"/>
    </source>
</evidence>
<evidence type="ECO:0000313" key="2">
    <source>
        <dbReference type="Proteomes" id="UP000823775"/>
    </source>
</evidence>
<protein>
    <submittedName>
        <fullName evidence="1">Uncharacterized protein</fullName>
    </submittedName>
</protein>
<name>A0ABS8TK00_DATST</name>
<keyword evidence="2" id="KW-1185">Reference proteome</keyword>